<name>A0ABX6P626_9BURK</name>
<keyword evidence="1" id="KW-0436">Ligase</keyword>
<dbReference type="Gene3D" id="3.30.1490.20">
    <property type="entry name" value="ATP-grasp fold, A domain"/>
    <property type="match status" value="1"/>
</dbReference>
<protein>
    <submittedName>
        <fullName evidence="1">Acetate--CoA ligase family protein</fullName>
    </submittedName>
</protein>
<accession>A0ABX6P626</accession>
<dbReference type="Pfam" id="PF13549">
    <property type="entry name" value="ATP-grasp_5"/>
    <property type="match status" value="1"/>
</dbReference>
<dbReference type="Proteomes" id="UP000500826">
    <property type="component" value="Chromosome"/>
</dbReference>
<dbReference type="Gene3D" id="3.30.470.20">
    <property type="entry name" value="ATP-grasp fold, B domain"/>
    <property type="match status" value="1"/>
</dbReference>
<dbReference type="PANTHER" id="PTHR42793">
    <property type="entry name" value="COA BINDING DOMAIN CONTAINING PROTEIN"/>
    <property type="match status" value="1"/>
</dbReference>
<reference evidence="1 2" key="1">
    <citation type="submission" date="2020-05" db="EMBL/GenBank/DDBJ databases">
        <title>Ramlibacter rhizophilus sp. nov., isolated from rhizosphere soil of national flower Mugunghwa from South Korea.</title>
        <authorList>
            <person name="Zheng-Fei Y."/>
            <person name="Huan T."/>
        </authorList>
    </citation>
    <scope>NUCLEOTIDE SEQUENCE [LARGE SCALE GENOMIC DNA]</scope>
    <source>
        <strain evidence="1 2">H242</strain>
    </source>
</reference>
<dbReference type="PANTHER" id="PTHR42793:SF4">
    <property type="entry name" value="BLL6376 PROTEIN"/>
    <property type="match status" value="1"/>
</dbReference>
<gene>
    <name evidence="1" type="ORF">HK414_22150</name>
</gene>
<dbReference type="InterPro" id="IPR016102">
    <property type="entry name" value="Succinyl-CoA_synth-like"/>
</dbReference>
<evidence type="ECO:0000313" key="1">
    <source>
        <dbReference type="EMBL" id="QJW85162.1"/>
    </source>
</evidence>
<dbReference type="GO" id="GO:0016874">
    <property type="term" value="F:ligase activity"/>
    <property type="evidence" value="ECO:0007669"/>
    <property type="project" value="UniProtKB-KW"/>
</dbReference>
<dbReference type="Gene3D" id="3.40.50.261">
    <property type="entry name" value="Succinyl-CoA synthetase domains"/>
    <property type="match status" value="1"/>
</dbReference>
<dbReference type="SUPFAM" id="SSF56059">
    <property type="entry name" value="Glutathione synthetase ATP-binding domain-like"/>
    <property type="match status" value="1"/>
</dbReference>
<reference evidence="1 2" key="2">
    <citation type="submission" date="2020-05" db="EMBL/GenBank/DDBJ databases">
        <authorList>
            <person name="Khan S.A."/>
            <person name="Jeon C.O."/>
            <person name="Chun B.H."/>
        </authorList>
    </citation>
    <scope>NUCLEOTIDE SEQUENCE [LARGE SCALE GENOMIC DNA]</scope>
    <source>
        <strain evidence="1 2">H242</strain>
    </source>
</reference>
<dbReference type="InterPro" id="IPR013815">
    <property type="entry name" value="ATP_grasp_subdomain_1"/>
</dbReference>
<dbReference type="EMBL" id="CP053418">
    <property type="protein sequence ID" value="QJW85162.1"/>
    <property type="molecule type" value="Genomic_DNA"/>
</dbReference>
<sequence length="337" mass="35307">MLNQLGDFGHALDILLEGDHYASAAIFVGMAGAAPALREGWLETLAKAAAKRPGKWLGLSILARPEIAARYEDAGFAVFEDTSRMLTAQAALVRIAAGFDREHSAQGPATPRESRAWPPGTASEVDAKQLLRELGITGPVEVVCSGPEEAARVARELNVAVALKVVSPDIQHKTEVGGVALGLRGDEQVRAAVEAMDARVRAACPAAQIRGYLVSTMAPDGTDVMIGLRQDPAFGAFVLFGAGGILAELLGDVAIRLAPVTVPEARAMIAETRISKLLAGWRGAPAADVEALARAISTMSACAEYSGERHDIEVNPLRVLPEGRGVLALDALIARSA</sequence>
<evidence type="ECO:0000313" key="2">
    <source>
        <dbReference type="Proteomes" id="UP000500826"/>
    </source>
</evidence>
<dbReference type="SUPFAM" id="SSF52210">
    <property type="entry name" value="Succinyl-CoA synthetase domains"/>
    <property type="match status" value="1"/>
</dbReference>
<keyword evidence="2" id="KW-1185">Reference proteome</keyword>
<organism evidence="1 2">
    <name type="scientific">Ramlibacter terrae</name>
    <dbReference type="NCBI Taxonomy" id="2732511"/>
    <lineage>
        <taxon>Bacteria</taxon>
        <taxon>Pseudomonadati</taxon>
        <taxon>Pseudomonadota</taxon>
        <taxon>Betaproteobacteria</taxon>
        <taxon>Burkholderiales</taxon>
        <taxon>Comamonadaceae</taxon>
        <taxon>Ramlibacter</taxon>
    </lineage>
</organism>
<proteinExistence type="predicted"/>